<keyword evidence="19" id="KW-1185">Reference proteome</keyword>
<dbReference type="Pfam" id="PF09334">
    <property type="entry name" value="tRNA-synt_1g"/>
    <property type="match status" value="1"/>
</dbReference>
<dbReference type="Gene3D" id="1.10.730.10">
    <property type="entry name" value="Isoleucyl-tRNA Synthetase, Domain 1"/>
    <property type="match status" value="1"/>
</dbReference>
<proteinExistence type="inferred from homology"/>
<gene>
    <name evidence="16 18" type="primary">metG</name>
    <name evidence="18" type="ORF">N8I74_11420</name>
</gene>
<keyword evidence="8 16" id="KW-0479">Metal-binding</keyword>
<feature type="short sequence motif" description="'KMSKS' region" evidence="16">
    <location>
        <begin position="337"/>
        <end position="341"/>
    </location>
</feature>
<feature type="binding site" evidence="16">
    <location>
        <position position="156"/>
    </location>
    <ligand>
        <name>Zn(2+)</name>
        <dbReference type="ChEBI" id="CHEBI:29105"/>
    </ligand>
</feature>
<dbReference type="InterPro" id="IPR041872">
    <property type="entry name" value="Anticodon_Met"/>
</dbReference>
<comment type="similarity">
    <text evidence="3 16">Belongs to the class-I aminoacyl-tRNA synthetase family. MetG type 1 subfamily.</text>
</comment>
<dbReference type="Gene3D" id="2.20.28.20">
    <property type="entry name" value="Methionyl-tRNA synthetase, Zn-domain"/>
    <property type="match status" value="1"/>
</dbReference>
<keyword evidence="10 16" id="KW-0862">Zinc</keyword>
<evidence type="ECO:0000256" key="12">
    <source>
        <dbReference type="ARBA" id="ARBA00022884"/>
    </source>
</evidence>
<keyword evidence="13 16" id="KW-0648">Protein biosynthesis</keyword>
<dbReference type="EMBL" id="CP106753">
    <property type="protein sequence ID" value="UXY13932.1"/>
    <property type="molecule type" value="Genomic_DNA"/>
</dbReference>
<dbReference type="InterPro" id="IPR023458">
    <property type="entry name" value="Met-tRNA_ligase_1"/>
</dbReference>
<dbReference type="InterPro" id="IPR004495">
    <property type="entry name" value="Met-tRNA-synth_bsu_C"/>
</dbReference>
<feature type="binding site" evidence="16">
    <location>
        <position position="340"/>
    </location>
    <ligand>
        <name>ATP</name>
        <dbReference type="ChEBI" id="CHEBI:30616"/>
    </ligand>
</feature>
<evidence type="ECO:0000256" key="10">
    <source>
        <dbReference type="ARBA" id="ARBA00022833"/>
    </source>
</evidence>
<reference evidence="18" key="1">
    <citation type="submission" date="2022-10" db="EMBL/GenBank/DDBJ databases">
        <title>Chitiniphilus purpureus sp. nov., a novel chitin-degrading bacterium isolated from crawfish pond sediment.</title>
        <authorList>
            <person name="Li K."/>
        </authorList>
    </citation>
    <scope>NUCLEOTIDE SEQUENCE</scope>
    <source>
        <strain evidence="18">CD1</strain>
    </source>
</reference>
<dbReference type="SUPFAM" id="SSF52374">
    <property type="entry name" value="Nucleotidylyl transferase"/>
    <property type="match status" value="1"/>
</dbReference>
<dbReference type="Gene3D" id="3.40.50.620">
    <property type="entry name" value="HUPs"/>
    <property type="match status" value="1"/>
</dbReference>
<dbReference type="PANTHER" id="PTHR45765">
    <property type="entry name" value="METHIONINE--TRNA LIGASE"/>
    <property type="match status" value="1"/>
</dbReference>
<dbReference type="SUPFAM" id="SSF50249">
    <property type="entry name" value="Nucleic acid-binding proteins"/>
    <property type="match status" value="1"/>
</dbReference>
<dbReference type="NCBIfam" id="TIGR00399">
    <property type="entry name" value="metG_C_term"/>
    <property type="match status" value="1"/>
</dbReference>
<keyword evidence="9 16" id="KW-0547">Nucleotide-binding</keyword>
<evidence type="ECO:0000256" key="9">
    <source>
        <dbReference type="ARBA" id="ARBA00022741"/>
    </source>
</evidence>
<dbReference type="CDD" id="cd02800">
    <property type="entry name" value="tRNA_bind_EcMetRS_like"/>
    <property type="match status" value="1"/>
</dbReference>
<evidence type="ECO:0000256" key="5">
    <source>
        <dbReference type="ARBA" id="ARBA00022490"/>
    </source>
</evidence>
<evidence type="ECO:0000256" key="2">
    <source>
        <dbReference type="ARBA" id="ARBA00004496"/>
    </source>
</evidence>
<feature type="short sequence motif" description="'HIGH' region" evidence="16">
    <location>
        <begin position="12"/>
        <end position="22"/>
    </location>
</feature>
<comment type="function">
    <text evidence="1 16">Is required not only for elongation of protein synthesis but also for the initiation of all mRNA translation through initiator tRNA(fMet) aminoacylation.</text>
</comment>
<keyword evidence="14 16" id="KW-0030">Aminoacyl-tRNA synthetase</keyword>
<evidence type="ECO:0000313" key="19">
    <source>
        <dbReference type="Proteomes" id="UP001061302"/>
    </source>
</evidence>
<dbReference type="InterPro" id="IPR033911">
    <property type="entry name" value="MetRS_core"/>
</dbReference>
<evidence type="ECO:0000256" key="6">
    <source>
        <dbReference type="ARBA" id="ARBA00022555"/>
    </source>
</evidence>
<dbReference type="Proteomes" id="UP001061302">
    <property type="component" value="Chromosome"/>
</dbReference>
<comment type="subunit">
    <text evidence="4 16">Homodimer.</text>
</comment>
<feature type="binding site" evidence="16">
    <location>
        <position position="146"/>
    </location>
    <ligand>
        <name>Zn(2+)</name>
        <dbReference type="ChEBI" id="CHEBI:29105"/>
    </ligand>
</feature>
<evidence type="ECO:0000313" key="18">
    <source>
        <dbReference type="EMBL" id="UXY13932.1"/>
    </source>
</evidence>
<evidence type="ECO:0000256" key="3">
    <source>
        <dbReference type="ARBA" id="ARBA00008258"/>
    </source>
</evidence>
<dbReference type="NCBIfam" id="TIGR00398">
    <property type="entry name" value="metG"/>
    <property type="match status" value="1"/>
</dbReference>
<keyword evidence="6 16" id="KW-0820">tRNA-binding</keyword>
<feature type="domain" description="TRNA-binding" evidence="17">
    <location>
        <begin position="583"/>
        <end position="683"/>
    </location>
</feature>
<feature type="binding site" evidence="16">
    <location>
        <position position="143"/>
    </location>
    <ligand>
        <name>Zn(2+)</name>
        <dbReference type="ChEBI" id="CHEBI:29105"/>
    </ligand>
</feature>
<dbReference type="Pfam" id="PF01588">
    <property type="entry name" value="tRNA_bind"/>
    <property type="match status" value="1"/>
</dbReference>
<sequence>MKRKILVTSALPYANGAIHLGHLVEYIQTDIWVRFQKMRGHTCHYVCADDTHGTPIMLRAEKEGISPEALIERVHGEHLRDFTGFHVGFDNYYSTNSEENRQYAYRIYNALKENGKIVSRTISQLYDPVKHMFLPDRFVKGECPKCAAKDQYGDNCEVCGTTYSPTELKNPYSAVSGATPVLKDSEHYFFKLGECEDFLRGWTRGSATVAGEARARLQEGAANKMQEWFEAGLTDWDISRDAPYFGFEIPDAPGKYFYVWLDAPVGYMASHRNLCDRLGLDFDSYWNKDSDAELYHFIGKDILYFHALFWPAMLEYSGFRTPTGINAHGFLTVDGAKMSKSRGTFITAESYLRHLNPEWLRYYFAAKLNSAIEDIDLNLEDFAARVNSDLVGKYINIASRAAGFITKRFGGQLASDLGSAAVIGRLQAASEGVAAHYEAREFGRALRDVMALADEVNQFVDAHKPWEMAKQEGRDAELQRVCSVLINAFRLLTIYLKPVLPSLAADVEAFLNVAPLQWQDSQSLLLGHTINTYNHLMTRIDPKAIEAMIEENKQSLAPATAEPTAPALDYEVPPIAETISIDDFMKIDLRVAKIVEARAVEGADKLVSLTLDIGTETRHVFAGIKSAYKPEELQGRLTVMVANLAPRKMKFGMSEGMVLAAGGDGGLYILNPDSGAKPGMRVK</sequence>
<dbReference type="InterPro" id="IPR014729">
    <property type="entry name" value="Rossmann-like_a/b/a_fold"/>
</dbReference>
<name>A0ABY6DHY1_9NEIS</name>
<dbReference type="InterPro" id="IPR015413">
    <property type="entry name" value="Methionyl/Leucyl_tRNA_Synth"/>
</dbReference>
<evidence type="ECO:0000259" key="17">
    <source>
        <dbReference type="PROSITE" id="PS50886"/>
    </source>
</evidence>
<evidence type="ECO:0000256" key="8">
    <source>
        <dbReference type="ARBA" id="ARBA00022723"/>
    </source>
</evidence>
<dbReference type="GO" id="GO:0004825">
    <property type="term" value="F:methionine-tRNA ligase activity"/>
    <property type="evidence" value="ECO:0007669"/>
    <property type="project" value="UniProtKB-EC"/>
</dbReference>
<evidence type="ECO:0000256" key="4">
    <source>
        <dbReference type="ARBA" id="ARBA00011738"/>
    </source>
</evidence>
<dbReference type="Pfam" id="PF19303">
    <property type="entry name" value="Anticodon_3"/>
    <property type="match status" value="1"/>
</dbReference>
<dbReference type="SUPFAM" id="SSF57770">
    <property type="entry name" value="Methionyl-tRNA synthetase (MetRS), Zn-domain"/>
    <property type="match status" value="1"/>
</dbReference>
<dbReference type="InterPro" id="IPR012340">
    <property type="entry name" value="NA-bd_OB-fold"/>
</dbReference>
<evidence type="ECO:0000256" key="13">
    <source>
        <dbReference type="ARBA" id="ARBA00022917"/>
    </source>
</evidence>
<dbReference type="EC" id="6.1.1.10" evidence="16"/>
<keyword evidence="5 16" id="KW-0963">Cytoplasm</keyword>
<protein>
    <recommendedName>
        <fullName evidence="16">Methionine--tRNA ligase</fullName>
        <ecNumber evidence="16">6.1.1.10</ecNumber>
    </recommendedName>
    <alternativeName>
        <fullName evidence="16">Methionyl-tRNA synthetase</fullName>
        <shortName evidence="16">MetRS</shortName>
    </alternativeName>
</protein>
<organism evidence="18 19">
    <name type="scientific">Chitiniphilus purpureus</name>
    <dbReference type="NCBI Taxonomy" id="2981137"/>
    <lineage>
        <taxon>Bacteria</taxon>
        <taxon>Pseudomonadati</taxon>
        <taxon>Pseudomonadota</taxon>
        <taxon>Betaproteobacteria</taxon>
        <taxon>Neisseriales</taxon>
        <taxon>Chitinibacteraceae</taxon>
        <taxon>Chitiniphilus</taxon>
    </lineage>
</organism>
<dbReference type="PROSITE" id="PS00178">
    <property type="entry name" value="AA_TRNA_LIGASE_I"/>
    <property type="match status" value="1"/>
</dbReference>
<keyword evidence="12 16" id="KW-0694">RNA-binding</keyword>
<dbReference type="InterPro" id="IPR002547">
    <property type="entry name" value="tRNA-bd_dom"/>
</dbReference>
<feature type="binding site" evidence="16">
    <location>
        <position position="159"/>
    </location>
    <ligand>
        <name>Zn(2+)</name>
        <dbReference type="ChEBI" id="CHEBI:29105"/>
    </ligand>
</feature>
<evidence type="ECO:0000256" key="1">
    <source>
        <dbReference type="ARBA" id="ARBA00003314"/>
    </source>
</evidence>
<dbReference type="RefSeq" id="WP_263123229.1">
    <property type="nucleotide sequence ID" value="NZ_CP106753.1"/>
</dbReference>
<keyword evidence="7 16" id="KW-0436">Ligase</keyword>
<dbReference type="InterPro" id="IPR009080">
    <property type="entry name" value="tRNAsynth_Ia_anticodon-bd"/>
</dbReference>
<dbReference type="Gene3D" id="2.40.50.140">
    <property type="entry name" value="Nucleic acid-binding proteins"/>
    <property type="match status" value="1"/>
</dbReference>
<dbReference type="PANTHER" id="PTHR45765:SF1">
    <property type="entry name" value="METHIONINE--TRNA LIGASE, CYTOPLASMIC"/>
    <property type="match status" value="1"/>
</dbReference>
<dbReference type="CDD" id="cd00814">
    <property type="entry name" value="MetRS_core"/>
    <property type="match status" value="1"/>
</dbReference>
<dbReference type="PROSITE" id="PS50886">
    <property type="entry name" value="TRBD"/>
    <property type="match status" value="1"/>
</dbReference>
<dbReference type="InterPro" id="IPR001412">
    <property type="entry name" value="aa-tRNA-synth_I_CS"/>
</dbReference>
<comment type="catalytic activity">
    <reaction evidence="15 16">
        <text>tRNA(Met) + L-methionine + ATP = L-methionyl-tRNA(Met) + AMP + diphosphate</text>
        <dbReference type="Rhea" id="RHEA:13481"/>
        <dbReference type="Rhea" id="RHEA-COMP:9667"/>
        <dbReference type="Rhea" id="RHEA-COMP:9698"/>
        <dbReference type="ChEBI" id="CHEBI:30616"/>
        <dbReference type="ChEBI" id="CHEBI:33019"/>
        <dbReference type="ChEBI" id="CHEBI:57844"/>
        <dbReference type="ChEBI" id="CHEBI:78442"/>
        <dbReference type="ChEBI" id="CHEBI:78530"/>
        <dbReference type="ChEBI" id="CHEBI:456215"/>
        <dbReference type="EC" id="6.1.1.10"/>
    </reaction>
</comment>
<dbReference type="InterPro" id="IPR029038">
    <property type="entry name" value="MetRS_Zn"/>
</dbReference>
<evidence type="ECO:0000256" key="11">
    <source>
        <dbReference type="ARBA" id="ARBA00022840"/>
    </source>
</evidence>
<evidence type="ECO:0000256" key="16">
    <source>
        <dbReference type="HAMAP-Rule" id="MF_00098"/>
    </source>
</evidence>
<dbReference type="HAMAP" id="MF_00098">
    <property type="entry name" value="Met_tRNA_synth_type1"/>
    <property type="match status" value="1"/>
</dbReference>
<evidence type="ECO:0000256" key="7">
    <source>
        <dbReference type="ARBA" id="ARBA00022598"/>
    </source>
</evidence>
<evidence type="ECO:0000256" key="14">
    <source>
        <dbReference type="ARBA" id="ARBA00023146"/>
    </source>
</evidence>
<keyword evidence="11 16" id="KW-0067">ATP-binding</keyword>
<dbReference type="CDD" id="cd07957">
    <property type="entry name" value="Anticodon_Ia_Met"/>
    <property type="match status" value="1"/>
</dbReference>
<comment type="cofactor">
    <cofactor evidence="16">
        <name>Zn(2+)</name>
        <dbReference type="ChEBI" id="CHEBI:29105"/>
    </cofactor>
    <text evidence="16">Binds 1 zinc ion per subunit.</text>
</comment>
<comment type="subcellular location">
    <subcellularLocation>
        <location evidence="2 16">Cytoplasm</location>
    </subcellularLocation>
</comment>
<accession>A0ABY6DHY1</accession>
<dbReference type="InterPro" id="IPR014758">
    <property type="entry name" value="Met-tRNA_synth"/>
</dbReference>
<dbReference type="PRINTS" id="PR01041">
    <property type="entry name" value="TRNASYNTHMET"/>
</dbReference>
<evidence type="ECO:0000256" key="15">
    <source>
        <dbReference type="ARBA" id="ARBA00047364"/>
    </source>
</evidence>
<dbReference type="NCBIfam" id="NF001100">
    <property type="entry name" value="PRK00133.1"/>
    <property type="match status" value="1"/>
</dbReference>
<dbReference type="SUPFAM" id="SSF47323">
    <property type="entry name" value="Anticodon-binding domain of a subclass of class I aminoacyl-tRNA synthetases"/>
    <property type="match status" value="1"/>
</dbReference>